<organism evidence="1">
    <name type="scientific">marine sediment metagenome</name>
    <dbReference type="NCBI Taxonomy" id="412755"/>
    <lineage>
        <taxon>unclassified sequences</taxon>
        <taxon>metagenomes</taxon>
        <taxon>ecological metagenomes</taxon>
    </lineage>
</organism>
<protein>
    <submittedName>
        <fullName evidence="1">Uncharacterized protein</fullName>
    </submittedName>
</protein>
<comment type="caution">
    <text evidence="1">The sequence shown here is derived from an EMBL/GenBank/DDBJ whole genome shotgun (WGS) entry which is preliminary data.</text>
</comment>
<proteinExistence type="predicted"/>
<dbReference type="AlphaFoldDB" id="A0A0F9EZL0"/>
<accession>A0A0F9EZL0</accession>
<name>A0A0F9EZL0_9ZZZZ</name>
<sequence length="186" mass="22063">MSDVIIYQGTCETVEKRILNKSSIYESYDLPANSSLNIPRTEEDDSSSQKSLIVESDKFNISGILKNVPKISFDRDIKEEMLENVSFRRYISEIENRLSVFKELYSLFFSVKINFQKDWEIEGLRNIILQLKFYNLLFKEELKFWKKLSIFVREGLQLSEDNLGSKKFIEEFIEYNKAFYIKLDLT</sequence>
<gene>
    <name evidence="1" type="ORF">LCGC14_2013530</name>
</gene>
<evidence type="ECO:0000313" key="1">
    <source>
        <dbReference type="EMBL" id="KKL79568.1"/>
    </source>
</evidence>
<reference evidence="1" key="1">
    <citation type="journal article" date="2015" name="Nature">
        <title>Complex archaea that bridge the gap between prokaryotes and eukaryotes.</title>
        <authorList>
            <person name="Spang A."/>
            <person name="Saw J.H."/>
            <person name="Jorgensen S.L."/>
            <person name="Zaremba-Niedzwiedzka K."/>
            <person name="Martijn J."/>
            <person name="Lind A.E."/>
            <person name="van Eijk R."/>
            <person name="Schleper C."/>
            <person name="Guy L."/>
            <person name="Ettema T.J."/>
        </authorList>
    </citation>
    <scope>NUCLEOTIDE SEQUENCE</scope>
</reference>
<dbReference type="EMBL" id="LAZR01023132">
    <property type="protein sequence ID" value="KKL79568.1"/>
    <property type="molecule type" value="Genomic_DNA"/>
</dbReference>